<dbReference type="FunFam" id="3.30.70.360:FF:000001">
    <property type="entry name" value="N-acetyldiaminopimelate deacetylase"/>
    <property type="match status" value="1"/>
</dbReference>
<dbReference type="InterPro" id="IPR002933">
    <property type="entry name" value="Peptidase_M20"/>
</dbReference>
<reference evidence="5" key="1">
    <citation type="submission" date="2016-11" db="EMBL/GenBank/DDBJ databases">
        <authorList>
            <person name="Varghese N."/>
            <person name="Submissions S."/>
        </authorList>
    </citation>
    <scope>NUCLEOTIDE SEQUENCE [LARGE SCALE GENOMIC DNA]</scope>
    <source>
        <strain evidence="5">DSM 15518</strain>
    </source>
</reference>
<dbReference type="InterPro" id="IPR011650">
    <property type="entry name" value="Peptidase_M20_dimer"/>
</dbReference>
<dbReference type="SUPFAM" id="SSF53187">
    <property type="entry name" value="Zn-dependent exopeptidases"/>
    <property type="match status" value="1"/>
</dbReference>
<dbReference type="OrthoDB" id="9776731at2"/>
<dbReference type="InterPro" id="IPR017439">
    <property type="entry name" value="Amidohydrolase"/>
</dbReference>
<feature type="domain" description="Peptidase M20 dimerisation" evidence="3">
    <location>
        <begin position="176"/>
        <end position="266"/>
    </location>
</feature>
<comment type="cofactor">
    <cofactor evidence="2">
        <name>Mn(2+)</name>
        <dbReference type="ChEBI" id="CHEBI:29035"/>
    </cofactor>
    <text evidence="2">The Mn(2+) ion enhances activity.</text>
</comment>
<dbReference type="Proteomes" id="UP000242497">
    <property type="component" value="Unassembled WGS sequence"/>
</dbReference>
<dbReference type="STRING" id="1123349.SAMN02744037_00984"/>
<evidence type="ECO:0000256" key="1">
    <source>
        <dbReference type="ARBA" id="ARBA00022801"/>
    </source>
</evidence>
<keyword evidence="5" id="KW-1185">Reference proteome</keyword>
<dbReference type="InterPro" id="IPR036264">
    <property type="entry name" value="Bact_exopeptidase_dim_dom"/>
</dbReference>
<dbReference type="Gene3D" id="3.30.70.360">
    <property type="match status" value="1"/>
</dbReference>
<name>A0A1M6MLD6_9FIRM</name>
<organism evidence="4 5">
    <name type="scientific">Tepidibacter formicigenes DSM 15518</name>
    <dbReference type="NCBI Taxonomy" id="1123349"/>
    <lineage>
        <taxon>Bacteria</taxon>
        <taxon>Bacillati</taxon>
        <taxon>Bacillota</taxon>
        <taxon>Clostridia</taxon>
        <taxon>Peptostreptococcales</taxon>
        <taxon>Peptostreptococcaceae</taxon>
        <taxon>Tepidibacter</taxon>
    </lineage>
</organism>
<gene>
    <name evidence="4" type="ORF">SAMN02744037_00984</name>
</gene>
<dbReference type="GO" id="GO:0050118">
    <property type="term" value="F:N-acetyldiaminopimelate deacetylase activity"/>
    <property type="evidence" value="ECO:0007669"/>
    <property type="project" value="UniProtKB-ARBA"/>
</dbReference>
<dbReference type="Pfam" id="PF01546">
    <property type="entry name" value="Peptidase_M20"/>
    <property type="match status" value="1"/>
</dbReference>
<dbReference type="RefSeq" id="WP_072887842.1">
    <property type="nucleotide sequence ID" value="NZ_FRAE01000016.1"/>
</dbReference>
<dbReference type="AlphaFoldDB" id="A0A1M6MLD6"/>
<feature type="binding site" evidence="2">
    <location>
        <position position="346"/>
    </location>
    <ligand>
        <name>Mn(2+)</name>
        <dbReference type="ChEBI" id="CHEBI:29035"/>
        <label>2</label>
    </ligand>
</feature>
<dbReference type="GO" id="GO:0019877">
    <property type="term" value="P:diaminopimelate biosynthetic process"/>
    <property type="evidence" value="ECO:0007669"/>
    <property type="project" value="TreeGrafter"/>
</dbReference>
<feature type="binding site" evidence="2">
    <location>
        <position position="91"/>
    </location>
    <ligand>
        <name>Mn(2+)</name>
        <dbReference type="ChEBI" id="CHEBI:29035"/>
        <label>2</label>
    </ligand>
</feature>
<dbReference type="NCBIfam" id="TIGR01891">
    <property type="entry name" value="amidohydrolases"/>
    <property type="match status" value="1"/>
</dbReference>
<keyword evidence="2" id="KW-0464">Manganese</keyword>
<proteinExistence type="predicted"/>
<dbReference type="PANTHER" id="PTHR11014">
    <property type="entry name" value="PEPTIDASE M20 FAMILY MEMBER"/>
    <property type="match status" value="1"/>
</dbReference>
<keyword evidence="1" id="KW-0378">Hydrolase</keyword>
<feature type="binding site" evidence="2">
    <location>
        <position position="125"/>
    </location>
    <ligand>
        <name>Mn(2+)</name>
        <dbReference type="ChEBI" id="CHEBI:29035"/>
        <label>2</label>
    </ligand>
</feature>
<accession>A0A1M6MLD6</accession>
<dbReference type="Gene3D" id="3.40.630.10">
    <property type="entry name" value="Zn peptidases"/>
    <property type="match status" value="1"/>
</dbReference>
<dbReference type="EMBL" id="FRAE01000016">
    <property type="protein sequence ID" value="SHJ84269.1"/>
    <property type="molecule type" value="Genomic_DNA"/>
</dbReference>
<dbReference type="PANTHER" id="PTHR11014:SF98">
    <property type="entry name" value="N-ACETYLDIAMINOPIMELATE DEACETYLASE"/>
    <property type="match status" value="1"/>
</dbReference>
<dbReference type="Pfam" id="PF07687">
    <property type="entry name" value="M20_dimer"/>
    <property type="match status" value="1"/>
</dbReference>
<sequence length="376" mass="42750">MILEKEILRLKEIVANHRKCLNKIAELGMKEHKTSKYIKDYLDYLGIEYETFLETAVVGKIKGRKGDKNIAFRADMDGLNVDGKVMHLCGHDGHMSILLGFIEYLNSHKEYLNDNIVFIFQPAEESPGGALPLIKEGVLEKYNVNEIYGLHIYPEINEGFVGIRPSYFLAQTGEIDIEIIGKSGHGAMPQNAIDSIVIASNFINSIQSIVSRNIRPLDEGVLTIGKIEGGSRRNIIAESVNLEGTIRAFKQDVYDKLKERIYDIANGFEKAFNCKININIKDDYPAVNNDIKLFEEFKNAVDEEYIKVLEPLMISEDFSYYQKYVPGLFFMLGSRNEKKGFINGLHNINFNFNEDILLNGINVYIKLLKYKGALKE</sequence>
<evidence type="ECO:0000259" key="3">
    <source>
        <dbReference type="Pfam" id="PF07687"/>
    </source>
</evidence>
<dbReference type="PIRSF" id="PIRSF005962">
    <property type="entry name" value="Pept_M20D_amidohydro"/>
    <property type="match status" value="1"/>
</dbReference>
<feature type="binding site" evidence="2">
    <location>
        <position position="89"/>
    </location>
    <ligand>
        <name>Mn(2+)</name>
        <dbReference type="ChEBI" id="CHEBI:29035"/>
        <label>2</label>
    </ligand>
</feature>
<keyword evidence="2" id="KW-0479">Metal-binding</keyword>
<protein>
    <submittedName>
        <fullName evidence="4">N-acetyldiaminopimelate deacetylase</fullName>
    </submittedName>
</protein>
<dbReference type="GO" id="GO:0046872">
    <property type="term" value="F:metal ion binding"/>
    <property type="evidence" value="ECO:0007669"/>
    <property type="project" value="UniProtKB-KW"/>
</dbReference>
<feature type="binding site" evidence="2">
    <location>
        <position position="151"/>
    </location>
    <ligand>
        <name>Mn(2+)</name>
        <dbReference type="ChEBI" id="CHEBI:29035"/>
        <label>2</label>
    </ligand>
</feature>
<evidence type="ECO:0000313" key="5">
    <source>
        <dbReference type="Proteomes" id="UP000242497"/>
    </source>
</evidence>
<evidence type="ECO:0000256" key="2">
    <source>
        <dbReference type="PIRSR" id="PIRSR005962-1"/>
    </source>
</evidence>
<evidence type="ECO:0000313" key="4">
    <source>
        <dbReference type="EMBL" id="SHJ84269.1"/>
    </source>
</evidence>
<dbReference type="SUPFAM" id="SSF55031">
    <property type="entry name" value="Bacterial exopeptidase dimerisation domain"/>
    <property type="match status" value="1"/>
</dbReference>